<evidence type="ECO:0000256" key="8">
    <source>
        <dbReference type="ARBA" id="ARBA00023012"/>
    </source>
</evidence>
<feature type="transmembrane region" description="Helical" evidence="9">
    <location>
        <begin position="12"/>
        <end position="35"/>
    </location>
</feature>
<gene>
    <name evidence="11" type="ORF">IQ247_19980</name>
</gene>
<dbReference type="GO" id="GO:0016020">
    <property type="term" value="C:membrane"/>
    <property type="evidence" value="ECO:0007669"/>
    <property type="project" value="InterPro"/>
</dbReference>
<dbReference type="InterPro" id="IPR011712">
    <property type="entry name" value="Sig_transdc_His_kin_sub3_dim/P"/>
</dbReference>
<keyword evidence="9" id="KW-0472">Membrane</keyword>
<sequence length="399" mass="44460">MILLLQNRKYPLRFLLYFEWFLLGIIICSEVLSSWFSLASRLPRMPLINLFCLLIFGIIGLKLPSKNRQNKIIYTGFEFILIILASMVGGILVVPLLYLVLIARNCLIFEGVTRSIVSSLAMIFALVTQLYRAKYINMVQPLAINQQLGLVLLVSVLILGISTVFMQMAVNAIVQEFESRQKLAVANAQLREYALKIEELATVQERNRIARDIHDSVGHALTVSNLHLEAALKLWKTDPEEATEFLMEAKQLGSNALKEVRQSIATLRFDPLVGLSLSEAIANLVKEFKRSSGILTILEINLQSTVKNEIKVAIYRIIQESLTNICKHASATEVTISLQTTTDIILIIQDNGKGFKINKNTTGFGLQSMCDRTLAIGGNLNIETTPNGGCKIIVTVPLN</sequence>
<evidence type="ECO:0000256" key="5">
    <source>
        <dbReference type="ARBA" id="ARBA00022741"/>
    </source>
</evidence>
<comment type="caution">
    <text evidence="11">The sequence shown here is derived from an EMBL/GenBank/DDBJ whole genome shotgun (WGS) entry which is preliminary data.</text>
</comment>
<keyword evidence="5" id="KW-0547">Nucleotide-binding</keyword>
<dbReference type="InterPro" id="IPR005467">
    <property type="entry name" value="His_kinase_dom"/>
</dbReference>
<evidence type="ECO:0000256" key="7">
    <source>
        <dbReference type="ARBA" id="ARBA00022840"/>
    </source>
</evidence>
<protein>
    <recommendedName>
        <fullName evidence="2">histidine kinase</fullName>
        <ecNumber evidence="2">2.7.13.3</ecNumber>
    </recommendedName>
</protein>
<dbReference type="InterPro" id="IPR003594">
    <property type="entry name" value="HATPase_dom"/>
</dbReference>
<feature type="transmembrane region" description="Helical" evidence="9">
    <location>
        <begin position="47"/>
        <end position="65"/>
    </location>
</feature>
<dbReference type="GO" id="GO:0000155">
    <property type="term" value="F:phosphorelay sensor kinase activity"/>
    <property type="evidence" value="ECO:0007669"/>
    <property type="project" value="InterPro"/>
</dbReference>
<dbReference type="SUPFAM" id="SSF55874">
    <property type="entry name" value="ATPase domain of HSP90 chaperone/DNA topoisomerase II/histidine kinase"/>
    <property type="match status" value="1"/>
</dbReference>
<keyword evidence="9" id="KW-1133">Transmembrane helix</keyword>
<dbReference type="Pfam" id="PF02518">
    <property type="entry name" value="HATPase_c"/>
    <property type="match status" value="1"/>
</dbReference>
<evidence type="ECO:0000313" key="12">
    <source>
        <dbReference type="Proteomes" id="UP000620559"/>
    </source>
</evidence>
<dbReference type="RefSeq" id="WP_193922891.1">
    <property type="nucleotide sequence ID" value="NZ_JADEWL010000077.1"/>
</dbReference>
<evidence type="ECO:0000256" key="1">
    <source>
        <dbReference type="ARBA" id="ARBA00000085"/>
    </source>
</evidence>
<keyword evidence="12" id="KW-1185">Reference proteome</keyword>
<dbReference type="GO" id="GO:0046983">
    <property type="term" value="F:protein dimerization activity"/>
    <property type="evidence" value="ECO:0007669"/>
    <property type="project" value="InterPro"/>
</dbReference>
<evidence type="ECO:0000256" key="6">
    <source>
        <dbReference type="ARBA" id="ARBA00022777"/>
    </source>
</evidence>
<dbReference type="Gene3D" id="1.20.5.1930">
    <property type="match status" value="1"/>
</dbReference>
<feature type="transmembrane region" description="Helical" evidence="9">
    <location>
        <begin position="148"/>
        <end position="170"/>
    </location>
</feature>
<dbReference type="InterPro" id="IPR036890">
    <property type="entry name" value="HATPase_C_sf"/>
</dbReference>
<keyword evidence="6 11" id="KW-0418">Kinase</keyword>
<proteinExistence type="predicted"/>
<evidence type="ECO:0000256" key="2">
    <source>
        <dbReference type="ARBA" id="ARBA00012438"/>
    </source>
</evidence>
<dbReference type="EC" id="2.7.13.3" evidence="2"/>
<dbReference type="AlphaFoldDB" id="A0A8J7FAV4"/>
<dbReference type="PANTHER" id="PTHR24421:SF10">
    <property type="entry name" value="NITRATE_NITRITE SENSOR PROTEIN NARQ"/>
    <property type="match status" value="1"/>
</dbReference>
<accession>A0A8J7FAV4</accession>
<keyword evidence="4" id="KW-0808">Transferase</keyword>
<dbReference type="PROSITE" id="PS50109">
    <property type="entry name" value="HIS_KIN"/>
    <property type="match status" value="1"/>
</dbReference>
<dbReference type="PANTHER" id="PTHR24421">
    <property type="entry name" value="NITRATE/NITRITE SENSOR PROTEIN NARX-RELATED"/>
    <property type="match status" value="1"/>
</dbReference>
<comment type="catalytic activity">
    <reaction evidence="1">
        <text>ATP + protein L-histidine = ADP + protein N-phospho-L-histidine.</text>
        <dbReference type="EC" id="2.7.13.3"/>
    </reaction>
</comment>
<evidence type="ECO:0000256" key="4">
    <source>
        <dbReference type="ARBA" id="ARBA00022679"/>
    </source>
</evidence>
<dbReference type="CDD" id="cd16917">
    <property type="entry name" value="HATPase_UhpB-NarQ-NarX-like"/>
    <property type="match status" value="1"/>
</dbReference>
<dbReference type="InterPro" id="IPR050482">
    <property type="entry name" value="Sensor_HK_TwoCompSys"/>
</dbReference>
<keyword evidence="7" id="KW-0067">ATP-binding</keyword>
<keyword evidence="8" id="KW-0902">Two-component regulatory system</keyword>
<feature type="domain" description="Histidine kinase" evidence="10">
    <location>
        <begin position="314"/>
        <end position="399"/>
    </location>
</feature>
<evidence type="ECO:0000259" key="10">
    <source>
        <dbReference type="PROSITE" id="PS50109"/>
    </source>
</evidence>
<dbReference type="Pfam" id="PF07730">
    <property type="entry name" value="HisKA_3"/>
    <property type="match status" value="1"/>
</dbReference>
<dbReference type="SMART" id="SM00387">
    <property type="entry name" value="HATPase_c"/>
    <property type="match status" value="1"/>
</dbReference>
<evidence type="ECO:0000313" key="11">
    <source>
        <dbReference type="EMBL" id="MBE9214924.1"/>
    </source>
</evidence>
<name>A0A8J7FAV4_9CYAN</name>
<reference evidence="11" key="1">
    <citation type="submission" date="2020-10" db="EMBL/GenBank/DDBJ databases">
        <authorList>
            <person name="Castelo-Branco R."/>
            <person name="Eusebio N."/>
            <person name="Adriana R."/>
            <person name="Vieira A."/>
            <person name="Brugerolle De Fraissinette N."/>
            <person name="Rezende De Castro R."/>
            <person name="Schneider M.P."/>
            <person name="Vasconcelos V."/>
            <person name="Leao P.N."/>
        </authorList>
    </citation>
    <scope>NUCLEOTIDE SEQUENCE</scope>
    <source>
        <strain evidence="11">LEGE 06105</strain>
    </source>
</reference>
<dbReference type="GO" id="GO:0005524">
    <property type="term" value="F:ATP binding"/>
    <property type="evidence" value="ECO:0007669"/>
    <property type="project" value="UniProtKB-KW"/>
</dbReference>
<feature type="transmembrane region" description="Helical" evidence="9">
    <location>
        <begin position="77"/>
        <end position="101"/>
    </location>
</feature>
<keyword evidence="9" id="KW-0812">Transmembrane</keyword>
<feature type="transmembrane region" description="Helical" evidence="9">
    <location>
        <begin position="107"/>
        <end position="127"/>
    </location>
</feature>
<organism evidence="11 12">
    <name type="scientific">Plectonema cf. radiosum LEGE 06105</name>
    <dbReference type="NCBI Taxonomy" id="945769"/>
    <lineage>
        <taxon>Bacteria</taxon>
        <taxon>Bacillati</taxon>
        <taxon>Cyanobacteriota</taxon>
        <taxon>Cyanophyceae</taxon>
        <taxon>Oscillatoriophycideae</taxon>
        <taxon>Oscillatoriales</taxon>
        <taxon>Microcoleaceae</taxon>
        <taxon>Plectonema</taxon>
    </lineage>
</organism>
<dbReference type="EMBL" id="JADEWL010000077">
    <property type="protein sequence ID" value="MBE9214924.1"/>
    <property type="molecule type" value="Genomic_DNA"/>
</dbReference>
<keyword evidence="3" id="KW-0597">Phosphoprotein</keyword>
<evidence type="ECO:0000256" key="3">
    <source>
        <dbReference type="ARBA" id="ARBA00022553"/>
    </source>
</evidence>
<dbReference type="Gene3D" id="3.30.565.10">
    <property type="entry name" value="Histidine kinase-like ATPase, C-terminal domain"/>
    <property type="match status" value="1"/>
</dbReference>
<evidence type="ECO:0000256" key="9">
    <source>
        <dbReference type="SAM" id="Phobius"/>
    </source>
</evidence>
<dbReference type="Proteomes" id="UP000620559">
    <property type="component" value="Unassembled WGS sequence"/>
</dbReference>